<evidence type="ECO:0000313" key="19">
    <source>
        <dbReference type="EMBL" id="RXN28443.1"/>
    </source>
</evidence>
<dbReference type="FunFam" id="2.40.30.10:FF:000026">
    <property type="entry name" value="Eukaryotic translation initiation factor 5B"/>
    <property type="match status" value="1"/>
</dbReference>
<comment type="caution">
    <text evidence="19">The sequence shown here is derived from an EMBL/GenBank/DDBJ whole genome shotgun (WGS) entry which is preliminary data.</text>
</comment>
<evidence type="ECO:0000256" key="4">
    <source>
        <dbReference type="ARBA" id="ARBA00011986"/>
    </source>
</evidence>
<dbReference type="Pfam" id="PF14578">
    <property type="entry name" value="GTP_EFTU_D4"/>
    <property type="match status" value="1"/>
</dbReference>
<evidence type="ECO:0000256" key="13">
    <source>
        <dbReference type="ARBA" id="ARBA00032478"/>
    </source>
</evidence>
<dbReference type="SUPFAM" id="SSF52156">
    <property type="entry name" value="Initiation factor IF2/eIF5b, domain 3"/>
    <property type="match status" value="1"/>
</dbReference>
<feature type="compositionally biased region" description="Basic residues" evidence="17">
    <location>
        <begin position="151"/>
        <end position="163"/>
    </location>
</feature>
<protein>
    <recommendedName>
        <fullName evidence="5">Eukaryotic translation initiation factor 5B</fullName>
        <ecNumber evidence="4">3.6.5.3</ecNumber>
    </recommendedName>
    <alternativeName>
        <fullName evidence="13">Translation initiation factor IF-2</fullName>
    </alternativeName>
</protein>
<dbReference type="InterPro" id="IPR023115">
    <property type="entry name" value="TIF_IF2_dom3"/>
</dbReference>
<dbReference type="InterPro" id="IPR005225">
    <property type="entry name" value="Small_GTP-bd"/>
</dbReference>
<feature type="compositionally biased region" description="Basic and acidic residues" evidence="17">
    <location>
        <begin position="335"/>
        <end position="407"/>
    </location>
</feature>
<evidence type="ECO:0000256" key="8">
    <source>
        <dbReference type="ARBA" id="ARBA00022723"/>
    </source>
</evidence>
<dbReference type="Gene3D" id="3.40.50.10050">
    <property type="entry name" value="Translation initiation factor IF- 2, domain 3"/>
    <property type="match status" value="1"/>
</dbReference>
<evidence type="ECO:0000256" key="1">
    <source>
        <dbReference type="ARBA" id="ARBA00001944"/>
    </source>
</evidence>
<dbReference type="GO" id="GO:0046872">
    <property type="term" value="F:metal ion binding"/>
    <property type="evidence" value="ECO:0007669"/>
    <property type="project" value="UniProtKB-KW"/>
</dbReference>
<feature type="domain" description="Tr-type G" evidence="18">
    <location>
        <begin position="557"/>
        <end position="774"/>
    </location>
</feature>
<dbReference type="PANTHER" id="PTHR43381">
    <property type="entry name" value="TRANSLATION INITIATION FACTOR IF-2-RELATED"/>
    <property type="match status" value="1"/>
</dbReference>
<evidence type="ECO:0000256" key="2">
    <source>
        <dbReference type="ARBA" id="ARBA00004496"/>
    </source>
</evidence>
<feature type="region of interest" description="Disordered" evidence="17">
    <location>
        <begin position="26"/>
        <end position="534"/>
    </location>
</feature>
<dbReference type="InterPro" id="IPR029459">
    <property type="entry name" value="EFTU-type"/>
</dbReference>
<dbReference type="Pfam" id="PF11987">
    <property type="entry name" value="IF-2"/>
    <property type="match status" value="1"/>
</dbReference>
<dbReference type="InterPro" id="IPR027417">
    <property type="entry name" value="P-loop_NTPase"/>
</dbReference>
<evidence type="ECO:0000256" key="11">
    <source>
        <dbReference type="ARBA" id="ARBA00022917"/>
    </source>
</evidence>
<dbReference type="NCBIfam" id="NF003078">
    <property type="entry name" value="PRK04004.1"/>
    <property type="match status" value="1"/>
</dbReference>
<dbReference type="GO" id="GO:0003924">
    <property type="term" value="F:GTPase activity"/>
    <property type="evidence" value="ECO:0007669"/>
    <property type="project" value="InterPro"/>
</dbReference>
<keyword evidence="7 19" id="KW-0396">Initiation factor</keyword>
<dbReference type="PROSITE" id="PS51722">
    <property type="entry name" value="G_TR_2"/>
    <property type="match status" value="1"/>
</dbReference>
<feature type="compositionally biased region" description="Basic and acidic residues" evidence="17">
    <location>
        <begin position="420"/>
        <end position="434"/>
    </location>
</feature>
<evidence type="ECO:0000256" key="9">
    <source>
        <dbReference type="ARBA" id="ARBA00022741"/>
    </source>
</evidence>
<dbReference type="Gene3D" id="2.40.30.10">
    <property type="entry name" value="Translation factors"/>
    <property type="match status" value="2"/>
</dbReference>
<comment type="subcellular location">
    <subcellularLocation>
        <location evidence="2">Cytoplasm</location>
    </subcellularLocation>
</comment>
<keyword evidence="12" id="KW-0342">GTP-binding</keyword>
<evidence type="ECO:0000313" key="20">
    <source>
        <dbReference type="EMBL" id="RXN32175.1"/>
    </source>
</evidence>
<keyword evidence="9" id="KW-0547">Nucleotide-binding</keyword>
<dbReference type="GO" id="GO:0003743">
    <property type="term" value="F:translation initiation factor activity"/>
    <property type="evidence" value="ECO:0007669"/>
    <property type="project" value="UniProtKB-KW"/>
</dbReference>
<dbReference type="FunFam" id="3.40.50.10050:FF:000002">
    <property type="entry name" value="Eukaryotic translation initiation factor 5B"/>
    <property type="match status" value="1"/>
</dbReference>
<dbReference type="SUPFAM" id="SSF50447">
    <property type="entry name" value="Translation proteins"/>
    <property type="match status" value="1"/>
</dbReference>
<dbReference type="CDD" id="cd03703">
    <property type="entry name" value="aeIF5B_II"/>
    <property type="match status" value="1"/>
</dbReference>
<evidence type="ECO:0000256" key="14">
    <source>
        <dbReference type="ARBA" id="ARBA00051990"/>
    </source>
</evidence>
<evidence type="ECO:0000256" key="12">
    <source>
        <dbReference type="ARBA" id="ARBA00023134"/>
    </source>
</evidence>
<comment type="subunit">
    <text evidence="16">Interacts through its C-terminal domain (CTD) with the CTD of eIF1A (EIF1AX) or with the CTD of EIF5 (mutually exclusive) through a common binding site. Interacts with eIF1A (EIF1AX) from the location of the start codon by the 43S complex until the formation of the 80S complex. Interacts with ANXA5 in a calcium and phospholipid-dependent manner.</text>
</comment>
<feature type="compositionally biased region" description="Acidic residues" evidence="17">
    <location>
        <begin position="484"/>
        <end position="498"/>
    </location>
</feature>
<evidence type="ECO:0000256" key="10">
    <source>
        <dbReference type="ARBA" id="ARBA00022801"/>
    </source>
</evidence>
<evidence type="ECO:0000256" key="16">
    <source>
        <dbReference type="ARBA" id="ARBA00061781"/>
    </source>
</evidence>
<dbReference type="STRING" id="84645.A0A498N8A7"/>
<evidence type="ECO:0000259" key="18">
    <source>
        <dbReference type="PROSITE" id="PS51722"/>
    </source>
</evidence>
<evidence type="ECO:0000256" key="17">
    <source>
        <dbReference type="SAM" id="MobiDB-lite"/>
    </source>
</evidence>
<dbReference type="InterPro" id="IPR000795">
    <property type="entry name" value="T_Tr_GTP-bd_dom"/>
</dbReference>
<evidence type="ECO:0000313" key="21">
    <source>
        <dbReference type="Proteomes" id="UP000290572"/>
    </source>
</evidence>
<dbReference type="AlphaFoldDB" id="A0A498N8A7"/>
<dbReference type="EMBL" id="QBIY01011865">
    <property type="protein sequence ID" value="RXN28443.1"/>
    <property type="molecule type" value="Genomic_DNA"/>
</dbReference>
<sequence length="1148" mass="127834">MGKKQKNKGDDGAKDDVDIDALAAEIEGAGAGKEQSKSKSKKKKGKKDDFDEDDIQKELEALSLENQGGKITEAEKKSDSVADPEPEPTLSKADKKKAKKGKKANLDDEEGDEDQGQNNMENNNRTKDTKTVAAPAPAGPASDSEDEGSRSRQKPKAKKKGGRKGASDSEDDEDGGAKKGGGEGDNDESDDDSQAARKKKKGKGKAKPDSEEDEGEESAFKVKTAAQKKAEKKERDRKKKEEEKAKLRAKKEKEEEALKKEAGKTATAPSTESKKIEAAASVEQDGADVQGEEEAEGDKKKKDKKKKKGEKEEKEKDKKKGPSKATVKAMQEALAKMKEEEERAKREEEERLKRLEELEAQRLEQERLEAERKEKKKQKEKERKERLKKEGKLLTKAQKEARARAEATLRALQAQGVEVPSKDAMPKKKPVYSDKRKKKPTAQTPEETSEVASPTSETPQPITTEMEVDKPVAEQVKEPKAEAADLDDWEAMASDEEKDTSNKITTNKAVKEPSSESSSESDSDDDRSKEERLYDRAKKRIEKRRQENIKNINLDKLRAPVVCVLGHVDTGKTKILDKLRHTHVQDGEAGGITQQIGATNVPLETILEQTKMVKNFDKESVKVPGMLIIDTPGHESFSNLRNRGSSLCDIAILVVDIMHGLEPQTIESINLLKEKKCPFIVALNKIDRLYDWKKSPDTDVVATLKKQKKNTKDEFDERAKAVIVEFAQQGLNAALFYENKDPRTFLSLVPTSAHSGDGMGNLIALLVDLTQTMLARRLAHCDELRAQVMEVKALPGMGTTIDVILINGVLREGETIIVPGVDGPIVTQIRGLLLPPPLKELRVKNQYEKHKEVSTAQGVKILGKDLEKTLAGLPLLVAHKEDEIPVLRDELIRELKQTLNAIKLEEKGVYVQASTLGSLEALLEFLRTSKVPYAGINIGPVHKKDVMKASTMLEHDPQYAVILAFDVKIERDSQELADSLGVRIFSAEIIYHLFDAFTKYREDYKKQKQDEFKHIAVFPCKLRILPQFIFNSRDPIVMGVTVEAGVLKTGTPVCVPSKGFVDIGIVTGIEINHKSVDSAKKGQEICVKIEPIPGESPKMYGRHFEAVDLIVSKITRQSIDALKNWFRDEMQKSDWQLIMELKKTFEII</sequence>
<evidence type="ECO:0007829" key="22">
    <source>
        <dbReference type="PeptideAtlas" id="A0A498N8A7"/>
    </source>
</evidence>
<feature type="compositionally biased region" description="Basic and acidic residues" evidence="17">
    <location>
        <begin position="309"/>
        <end position="320"/>
    </location>
</feature>
<dbReference type="Proteomes" id="UP000290572">
    <property type="component" value="Unassembled WGS sequence"/>
</dbReference>
<dbReference type="FunFam" id="3.40.50.300:FF:000112">
    <property type="entry name" value="Eukaryotic translation initiation factor 5B"/>
    <property type="match status" value="1"/>
</dbReference>
<evidence type="ECO:0000256" key="15">
    <source>
        <dbReference type="ARBA" id="ARBA00053410"/>
    </source>
</evidence>
<dbReference type="FunFam" id="2.40.30.10:FF:000013">
    <property type="entry name" value="eukaryotic translation initiation factor 5B"/>
    <property type="match status" value="1"/>
</dbReference>
<dbReference type="Gene3D" id="3.40.50.300">
    <property type="entry name" value="P-loop containing nucleotide triphosphate hydrolases"/>
    <property type="match status" value="1"/>
</dbReference>
<dbReference type="Pfam" id="PF00009">
    <property type="entry name" value="GTP_EFTU"/>
    <property type="match status" value="1"/>
</dbReference>
<comment type="cofactor">
    <cofactor evidence="1">
        <name>a monovalent cation</name>
        <dbReference type="ChEBI" id="CHEBI:60242"/>
    </cofactor>
</comment>
<evidence type="ECO:0000256" key="3">
    <source>
        <dbReference type="ARBA" id="ARBA00007733"/>
    </source>
</evidence>
<dbReference type="InterPro" id="IPR015760">
    <property type="entry name" value="TIF_IF2"/>
</dbReference>
<name>A0A498N8A7_LABRO</name>
<keyword evidence="10" id="KW-0378">Hydrolase</keyword>
<dbReference type="GO" id="GO:0005739">
    <property type="term" value="C:mitochondrion"/>
    <property type="evidence" value="ECO:0007669"/>
    <property type="project" value="TreeGrafter"/>
</dbReference>
<evidence type="ECO:0000256" key="7">
    <source>
        <dbReference type="ARBA" id="ARBA00022540"/>
    </source>
</evidence>
<evidence type="ECO:0000256" key="6">
    <source>
        <dbReference type="ARBA" id="ARBA00022490"/>
    </source>
</evidence>
<comment type="catalytic activity">
    <reaction evidence="14">
        <text>GTP + H2O = GDP + phosphate + H(+)</text>
        <dbReference type="Rhea" id="RHEA:19669"/>
        <dbReference type="ChEBI" id="CHEBI:15377"/>
        <dbReference type="ChEBI" id="CHEBI:15378"/>
        <dbReference type="ChEBI" id="CHEBI:37565"/>
        <dbReference type="ChEBI" id="CHEBI:43474"/>
        <dbReference type="ChEBI" id="CHEBI:58189"/>
        <dbReference type="EC" id="3.6.5.3"/>
    </reaction>
    <physiologicalReaction direction="left-to-right" evidence="14">
        <dbReference type="Rhea" id="RHEA:19670"/>
    </physiologicalReaction>
</comment>
<feature type="compositionally biased region" description="Basic residues" evidence="17">
    <location>
        <begin position="196"/>
        <end position="205"/>
    </location>
</feature>
<feature type="compositionally biased region" description="Basic residues" evidence="17">
    <location>
        <begin position="94"/>
        <end position="103"/>
    </location>
</feature>
<dbReference type="EMBL" id="QBIY01011422">
    <property type="protein sequence ID" value="RXN32175.1"/>
    <property type="molecule type" value="Genomic_DNA"/>
</dbReference>
<reference evidence="19 21" key="1">
    <citation type="submission" date="2018-03" db="EMBL/GenBank/DDBJ databases">
        <title>Draft genome sequence of Rohu Carp (Labeo rohita).</title>
        <authorList>
            <person name="Das P."/>
            <person name="Kushwaha B."/>
            <person name="Joshi C.G."/>
            <person name="Kumar D."/>
            <person name="Nagpure N.S."/>
            <person name="Sahoo L."/>
            <person name="Das S.P."/>
            <person name="Bit A."/>
            <person name="Patnaik S."/>
            <person name="Meher P.K."/>
            <person name="Jayasankar P."/>
            <person name="Koringa P.G."/>
            <person name="Patel N.V."/>
            <person name="Hinsu A.T."/>
            <person name="Kumar R."/>
            <person name="Pandey M."/>
            <person name="Agarwal S."/>
            <person name="Srivastava S."/>
            <person name="Singh M."/>
            <person name="Iquebal M.A."/>
            <person name="Jaiswal S."/>
            <person name="Angadi U.B."/>
            <person name="Kumar N."/>
            <person name="Raza M."/>
            <person name="Shah T.M."/>
            <person name="Rai A."/>
            <person name="Jena J.K."/>
        </authorList>
    </citation>
    <scope>NUCLEOTIDE SEQUENCE [LARGE SCALE GENOMIC DNA]</scope>
    <source>
        <strain evidence="19">DASCIFA01</strain>
        <tissue evidence="19">Testis</tissue>
    </source>
</reference>
<dbReference type="CDD" id="cd16266">
    <property type="entry name" value="IF2_aeIF5B_IV"/>
    <property type="match status" value="1"/>
</dbReference>
<keyword evidence="21" id="KW-1185">Reference proteome</keyword>
<dbReference type="PRINTS" id="PR00315">
    <property type="entry name" value="ELONGATNFCT"/>
</dbReference>
<evidence type="ECO:0000256" key="5">
    <source>
        <dbReference type="ARBA" id="ARBA00013824"/>
    </source>
</evidence>
<organism evidence="19 21">
    <name type="scientific">Labeo rohita</name>
    <name type="common">Indian major carp</name>
    <name type="synonym">Cyprinus rohita</name>
    <dbReference type="NCBI Taxonomy" id="84645"/>
    <lineage>
        <taxon>Eukaryota</taxon>
        <taxon>Metazoa</taxon>
        <taxon>Chordata</taxon>
        <taxon>Craniata</taxon>
        <taxon>Vertebrata</taxon>
        <taxon>Euteleostomi</taxon>
        <taxon>Actinopterygii</taxon>
        <taxon>Neopterygii</taxon>
        <taxon>Teleostei</taxon>
        <taxon>Ostariophysi</taxon>
        <taxon>Cypriniformes</taxon>
        <taxon>Cyprinidae</taxon>
        <taxon>Labeoninae</taxon>
        <taxon>Labeonini</taxon>
        <taxon>Labeo</taxon>
    </lineage>
</organism>
<dbReference type="NCBIfam" id="TIGR00231">
    <property type="entry name" value="small_GTP"/>
    <property type="match status" value="1"/>
</dbReference>
<keyword evidence="11" id="KW-0648">Protein biosynthesis</keyword>
<proteinExistence type="evidence at protein level"/>
<dbReference type="InterPro" id="IPR009000">
    <property type="entry name" value="Transl_B-barrel_sf"/>
</dbReference>
<dbReference type="PANTHER" id="PTHR43381:SF4">
    <property type="entry name" value="EUKARYOTIC TRANSLATION INITIATION FACTOR 5B"/>
    <property type="match status" value="1"/>
</dbReference>
<dbReference type="SUPFAM" id="SSF52540">
    <property type="entry name" value="P-loop containing nucleoside triphosphate hydrolases"/>
    <property type="match status" value="1"/>
</dbReference>
<dbReference type="InterPro" id="IPR036925">
    <property type="entry name" value="TIF_IF2_dom3_sf"/>
</dbReference>
<comment type="function">
    <text evidence="15">Plays a role in translation initiation. Ribosome-dependent GTPase that promotes the joining of the 60S ribosomal subunit to the pre-initiation complex to form the 80S initiation complex with the initiator methionine-tRNA in the P-site base paired to the start codon. Together with eIF1A (EIF1AX), actively orients the initiator methionine-tRNA in a conformation that allows 60S ribosomal subunit joining to form the 80S initiation complex. Is released after formation of the 80S initiation complex. Its GTPase activity is not essential for ribosomal subunits joining, but GTP hydrolysis is needed for eIF1A (EIF1AX) ejection quickly followed by EIF5B release to form elongation-competent ribosomes. In contrast to its procaryotic homolog, does not promote recruitment of Met-rRNA to the small ribosomal subunit.</text>
</comment>
<keyword evidence="6" id="KW-0963">Cytoplasm</keyword>
<comment type="similarity">
    <text evidence="3">Belongs to the TRAFAC class translation factor GTPase superfamily. Classic translation factor GTPase family. IF-2 subfamily.</text>
</comment>
<dbReference type="GO" id="GO:0005525">
    <property type="term" value="F:GTP binding"/>
    <property type="evidence" value="ECO:0007669"/>
    <property type="project" value="UniProtKB-KW"/>
</dbReference>
<dbReference type="EC" id="3.6.5.3" evidence="4"/>
<feature type="compositionally biased region" description="Polar residues" evidence="17">
    <location>
        <begin position="441"/>
        <end position="463"/>
    </location>
</feature>
<accession>A0A498N8A7</accession>
<keyword evidence="22" id="KW-1267">Proteomics identification</keyword>
<dbReference type="CDD" id="cd01887">
    <property type="entry name" value="IF2_eIF5B"/>
    <property type="match status" value="1"/>
</dbReference>
<feature type="compositionally biased region" description="Basic and acidic residues" evidence="17">
    <location>
        <begin position="228"/>
        <end position="263"/>
    </location>
</feature>
<feature type="compositionally biased region" description="Basic and acidic residues" evidence="17">
    <location>
        <begin position="467"/>
        <end position="483"/>
    </location>
</feature>
<gene>
    <name evidence="20" type="ORF">ROHU_036135</name>
    <name evidence="19" type="ORF">ROHU_036343</name>
</gene>
<feature type="compositionally biased region" description="Acidic residues" evidence="17">
    <location>
        <begin position="184"/>
        <end position="193"/>
    </location>
</feature>
<keyword evidence="8" id="KW-0479">Metal-binding</keyword>